<feature type="region of interest" description="Disordered" evidence="1">
    <location>
        <begin position="195"/>
        <end position="215"/>
    </location>
</feature>
<name>A0A383V710_TETOB</name>
<evidence type="ECO:0000256" key="2">
    <source>
        <dbReference type="SAM" id="Phobius"/>
    </source>
</evidence>
<organism evidence="3 4">
    <name type="scientific">Tetradesmus obliquus</name>
    <name type="common">Green alga</name>
    <name type="synonym">Acutodesmus obliquus</name>
    <dbReference type="NCBI Taxonomy" id="3088"/>
    <lineage>
        <taxon>Eukaryota</taxon>
        <taxon>Viridiplantae</taxon>
        <taxon>Chlorophyta</taxon>
        <taxon>core chlorophytes</taxon>
        <taxon>Chlorophyceae</taxon>
        <taxon>CS clade</taxon>
        <taxon>Sphaeropleales</taxon>
        <taxon>Scenedesmaceae</taxon>
        <taxon>Tetradesmus</taxon>
    </lineage>
</organism>
<sequence>MRISGVSATQLTSAKPTFSSTLWPSQQSRLQQLNLGGSHGRLAACQAGPTPPPPVPAATFAFSPHVDSTVLASQLLVLAVTLGAAAYWWWSVVPSARRTLAKEKRSGPLKEYLVELQENPDKGVERWFYTDWLQQLQRRQQLAAQAAAKRAAGAAGLSATATSAATSTGAAPQAGQQPSTASQGVAADDVPLLAQQSTPQQQQQQQQQQPPAEETYVDKEPNFWSLDNPLLATAAMLAAIGVVSTVLHGSP</sequence>
<keyword evidence="2" id="KW-1133">Transmembrane helix</keyword>
<reference evidence="3 4" key="1">
    <citation type="submission" date="2016-10" db="EMBL/GenBank/DDBJ databases">
        <authorList>
            <person name="Cai Z."/>
        </authorList>
    </citation>
    <scope>NUCLEOTIDE SEQUENCE [LARGE SCALE GENOMIC DNA]</scope>
</reference>
<evidence type="ECO:0000256" key="1">
    <source>
        <dbReference type="SAM" id="MobiDB-lite"/>
    </source>
</evidence>
<dbReference type="Proteomes" id="UP000256970">
    <property type="component" value="Unassembled WGS sequence"/>
</dbReference>
<protein>
    <submittedName>
        <fullName evidence="3">Uncharacterized protein</fullName>
    </submittedName>
</protein>
<keyword evidence="2" id="KW-0812">Transmembrane</keyword>
<feature type="transmembrane region" description="Helical" evidence="2">
    <location>
        <begin position="71"/>
        <end position="90"/>
    </location>
</feature>
<gene>
    <name evidence="3" type="ORF">BQ4739_LOCUS1117</name>
</gene>
<keyword evidence="2" id="KW-0472">Membrane</keyword>
<evidence type="ECO:0000313" key="3">
    <source>
        <dbReference type="EMBL" id="SZX60582.1"/>
    </source>
</evidence>
<evidence type="ECO:0000313" key="4">
    <source>
        <dbReference type="Proteomes" id="UP000256970"/>
    </source>
</evidence>
<dbReference type="AlphaFoldDB" id="A0A383V710"/>
<accession>A0A383V710</accession>
<dbReference type="EMBL" id="FNXT01000077">
    <property type="protein sequence ID" value="SZX60582.1"/>
    <property type="molecule type" value="Genomic_DNA"/>
</dbReference>
<feature type="compositionally biased region" description="Low complexity" evidence="1">
    <location>
        <begin position="195"/>
        <end position="211"/>
    </location>
</feature>
<proteinExistence type="predicted"/>
<keyword evidence="4" id="KW-1185">Reference proteome</keyword>